<dbReference type="PANTHER" id="PTHR21660:SF1">
    <property type="entry name" value="ACYL-COENZYME A THIOESTERASE 13"/>
    <property type="match status" value="1"/>
</dbReference>
<accession>A0A343TGJ2</accession>
<evidence type="ECO:0000313" key="4">
    <source>
        <dbReference type="EMBL" id="AUX08214.1"/>
    </source>
</evidence>
<dbReference type="EMBL" id="CP025066">
    <property type="protein sequence ID" value="AUX08214.1"/>
    <property type="molecule type" value="Genomic_DNA"/>
</dbReference>
<reference evidence="5" key="1">
    <citation type="submission" date="2017-11" db="EMBL/GenBank/DDBJ databases">
        <title>Phenotypic and genomic properties of facultatively anaerobic sulfur-reducing natronoarchaea from hypersaline soda lakes.</title>
        <authorList>
            <person name="Sorokin D.Y."/>
            <person name="Kublanov I.V."/>
            <person name="Roman P."/>
            <person name="Sinninghe Damste J.S."/>
            <person name="Golyshin P.N."/>
            <person name="Rojo D."/>
            <person name="Ciordia S."/>
            <person name="Mena M.D.C."/>
            <person name="Ferrer M."/>
            <person name="Messina E."/>
            <person name="Smedile F."/>
            <person name="La Spada G."/>
            <person name="La Cono V."/>
            <person name="Yakimov M.M."/>
        </authorList>
    </citation>
    <scope>NUCLEOTIDE SEQUENCE [LARGE SCALE GENOMIC DNA]</scope>
    <source>
        <strain evidence="5">AArc-Sl</strain>
    </source>
</reference>
<keyword evidence="2" id="KW-0378">Hydrolase</keyword>
<feature type="domain" description="Thioesterase" evidence="3">
    <location>
        <begin position="105"/>
        <end position="176"/>
    </location>
</feature>
<gene>
    <name evidence="4" type="ORF">AArcSl_0564</name>
</gene>
<dbReference type="InterPro" id="IPR039298">
    <property type="entry name" value="ACOT13"/>
</dbReference>
<proteinExistence type="inferred from homology"/>
<evidence type="ECO:0000256" key="1">
    <source>
        <dbReference type="ARBA" id="ARBA00008324"/>
    </source>
</evidence>
<dbReference type="Proteomes" id="UP000263012">
    <property type="component" value="Chromosome"/>
</dbReference>
<evidence type="ECO:0000259" key="3">
    <source>
        <dbReference type="Pfam" id="PF03061"/>
    </source>
</evidence>
<evidence type="ECO:0000256" key="2">
    <source>
        <dbReference type="ARBA" id="ARBA00022801"/>
    </source>
</evidence>
<organism evidence="4 5">
    <name type="scientific">Halalkaliarchaeum desulfuricum</name>
    <dbReference type="NCBI Taxonomy" id="2055893"/>
    <lineage>
        <taxon>Archaea</taxon>
        <taxon>Methanobacteriati</taxon>
        <taxon>Methanobacteriota</taxon>
        <taxon>Stenosarchaea group</taxon>
        <taxon>Halobacteria</taxon>
        <taxon>Halobacteriales</taxon>
        <taxon>Haloferacaceae</taxon>
        <taxon>Halalkaliarchaeum</taxon>
    </lineage>
</organism>
<dbReference type="PANTHER" id="PTHR21660">
    <property type="entry name" value="THIOESTERASE SUPERFAMILY MEMBER-RELATED"/>
    <property type="match status" value="1"/>
</dbReference>
<dbReference type="Gene3D" id="3.10.129.10">
    <property type="entry name" value="Hotdog Thioesterase"/>
    <property type="match status" value="1"/>
</dbReference>
<keyword evidence="5" id="KW-1185">Reference proteome</keyword>
<dbReference type="InterPro" id="IPR006683">
    <property type="entry name" value="Thioestr_dom"/>
</dbReference>
<dbReference type="NCBIfam" id="TIGR00369">
    <property type="entry name" value="unchar_dom_1"/>
    <property type="match status" value="1"/>
</dbReference>
<evidence type="ECO:0000313" key="5">
    <source>
        <dbReference type="Proteomes" id="UP000263012"/>
    </source>
</evidence>
<dbReference type="GO" id="GO:0047617">
    <property type="term" value="F:fatty acyl-CoA hydrolase activity"/>
    <property type="evidence" value="ECO:0007669"/>
    <property type="project" value="InterPro"/>
</dbReference>
<dbReference type="InterPro" id="IPR029069">
    <property type="entry name" value="HotDog_dom_sf"/>
</dbReference>
<comment type="similarity">
    <text evidence="1">Belongs to the thioesterase PaaI family.</text>
</comment>
<dbReference type="Pfam" id="PF03061">
    <property type="entry name" value="4HBT"/>
    <property type="match status" value="1"/>
</dbReference>
<dbReference type="SUPFAM" id="SSF54637">
    <property type="entry name" value="Thioesterase/thiol ester dehydrase-isomerase"/>
    <property type="match status" value="1"/>
</dbReference>
<dbReference type="InterPro" id="IPR003736">
    <property type="entry name" value="PAAI_dom"/>
</dbReference>
<name>A0A343TGJ2_9EURY</name>
<protein>
    <submittedName>
        <fullName evidence="4">Thioesterase superfamily protein</fullName>
    </submittedName>
</protein>
<dbReference type="KEGG" id="hdf:AArcSl_0564"/>
<dbReference type="CDD" id="cd03443">
    <property type="entry name" value="PaaI_thioesterase"/>
    <property type="match status" value="1"/>
</dbReference>
<dbReference type="AlphaFoldDB" id="A0A343TGJ2"/>
<sequence>MVPSASPTADTVAFESSIRGGEQPTVGCRRFRGLQGISGRRTGMDDEIEDLSPLPEEAAAMVEHAIEQEHGYLSWLGTEVTAIERGKIVLTVPYDEKLTNSDGETIHGGVAATLIDTAGGIAQQTCIENPLSSSAATVNLNVNYLRRATGDLRAVGEVIRHGGTIGVSDLRVESQTPDGNVREVVVGQGSYRLFR</sequence>